<proteinExistence type="predicted"/>
<name>A0A4Y2LJH1_ARAVE</name>
<dbReference type="Gene3D" id="3.30.420.10">
    <property type="entry name" value="Ribonuclease H-like superfamily/Ribonuclease H"/>
    <property type="match status" value="1"/>
</dbReference>
<reference evidence="1 2" key="1">
    <citation type="journal article" date="2019" name="Sci. Rep.">
        <title>Orb-weaving spider Araneus ventricosus genome elucidates the spidroin gene catalogue.</title>
        <authorList>
            <person name="Kono N."/>
            <person name="Nakamura H."/>
            <person name="Ohtoshi R."/>
            <person name="Moran D.A.P."/>
            <person name="Shinohara A."/>
            <person name="Yoshida Y."/>
            <person name="Fujiwara M."/>
            <person name="Mori M."/>
            <person name="Tomita M."/>
            <person name="Arakawa K."/>
        </authorList>
    </citation>
    <scope>NUCLEOTIDE SEQUENCE [LARGE SCALE GENOMIC DNA]</scope>
</reference>
<evidence type="ECO:0000313" key="1">
    <source>
        <dbReference type="EMBL" id="GBN14752.1"/>
    </source>
</evidence>
<protein>
    <submittedName>
        <fullName evidence="1">Uncharacterized protein</fullName>
    </submittedName>
</protein>
<evidence type="ECO:0000313" key="2">
    <source>
        <dbReference type="Proteomes" id="UP000499080"/>
    </source>
</evidence>
<dbReference type="EMBL" id="BGPR01005945">
    <property type="protein sequence ID" value="GBN14752.1"/>
    <property type="molecule type" value="Genomic_DNA"/>
</dbReference>
<dbReference type="AlphaFoldDB" id="A0A4Y2LJH1"/>
<comment type="caution">
    <text evidence="1">The sequence shown here is derived from an EMBL/GenBank/DDBJ whole genome shotgun (WGS) entry which is preliminary data.</text>
</comment>
<keyword evidence="2" id="KW-1185">Reference proteome</keyword>
<dbReference type="InterPro" id="IPR036397">
    <property type="entry name" value="RNaseH_sf"/>
</dbReference>
<dbReference type="GO" id="GO:0003676">
    <property type="term" value="F:nucleic acid binding"/>
    <property type="evidence" value="ECO:0007669"/>
    <property type="project" value="InterPro"/>
</dbReference>
<organism evidence="1 2">
    <name type="scientific">Araneus ventricosus</name>
    <name type="common">Orbweaver spider</name>
    <name type="synonym">Epeira ventricosa</name>
    <dbReference type="NCBI Taxonomy" id="182803"/>
    <lineage>
        <taxon>Eukaryota</taxon>
        <taxon>Metazoa</taxon>
        <taxon>Ecdysozoa</taxon>
        <taxon>Arthropoda</taxon>
        <taxon>Chelicerata</taxon>
        <taxon>Arachnida</taxon>
        <taxon>Araneae</taxon>
        <taxon>Araneomorphae</taxon>
        <taxon>Entelegynae</taxon>
        <taxon>Araneoidea</taxon>
        <taxon>Araneidae</taxon>
        <taxon>Araneus</taxon>
    </lineage>
</organism>
<dbReference type="Proteomes" id="UP000499080">
    <property type="component" value="Unassembled WGS sequence"/>
</dbReference>
<gene>
    <name evidence="1" type="ORF">AVEN_38113_1</name>
</gene>
<sequence>MGYVKSLVYEIPVNSAEDLVARIAAAAGDVRDTPGIFANVRSSMRRRCEACITARGRNFEHLLDDDRCTLMFFFRFFAVLRIINMFSPLIRALPFLCFVSSLLRQESVSDHALLCDFPSSR</sequence>
<dbReference type="OrthoDB" id="6764275at2759"/>
<dbReference type="PANTHER" id="PTHR47326:SF1">
    <property type="entry name" value="HTH PSQ-TYPE DOMAIN-CONTAINING PROTEIN"/>
    <property type="match status" value="1"/>
</dbReference>
<dbReference type="PANTHER" id="PTHR47326">
    <property type="entry name" value="TRANSPOSABLE ELEMENT TC3 TRANSPOSASE-LIKE PROTEIN"/>
    <property type="match status" value="1"/>
</dbReference>
<accession>A0A4Y2LJH1</accession>